<accession>A0AB37YVJ2</accession>
<name>A0AB37YVJ2_9BACI</name>
<organism evidence="1 2">
    <name type="scientific">Bacillus wiedmannii</name>
    <dbReference type="NCBI Taxonomy" id="1890302"/>
    <lineage>
        <taxon>Bacteria</taxon>
        <taxon>Bacillati</taxon>
        <taxon>Bacillota</taxon>
        <taxon>Bacilli</taxon>
        <taxon>Bacillales</taxon>
        <taxon>Bacillaceae</taxon>
        <taxon>Bacillus</taxon>
        <taxon>Bacillus cereus group</taxon>
    </lineage>
</organism>
<reference evidence="1 2" key="1">
    <citation type="submission" date="2016-08" db="EMBL/GenBank/DDBJ databases">
        <authorList>
            <person name="Loux V."/>
            <person name="Rue O."/>
        </authorList>
    </citation>
    <scope>NUCLEOTIDE SEQUENCE [LARGE SCALE GENOMIC DNA]</scope>
    <source>
        <strain evidence="1 2">WSBC_10311</strain>
    </source>
</reference>
<dbReference type="AlphaFoldDB" id="A0AB37YVJ2"/>
<dbReference type="Proteomes" id="UP000195728">
    <property type="component" value="Unassembled WGS sequence"/>
</dbReference>
<protein>
    <submittedName>
        <fullName evidence="1">Uncharacterized protein</fullName>
    </submittedName>
</protein>
<dbReference type="EMBL" id="FMBG01000019">
    <property type="protein sequence ID" value="SCC52135.1"/>
    <property type="molecule type" value="Genomic_DNA"/>
</dbReference>
<gene>
    <name evidence="1" type="ORF">BC10311_04062</name>
</gene>
<proteinExistence type="predicted"/>
<sequence>MVETWHKELESLYNEMVSWQIPFKYCK</sequence>
<comment type="caution">
    <text evidence="1">The sequence shown here is derived from an EMBL/GenBank/DDBJ whole genome shotgun (WGS) entry which is preliminary data.</text>
</comment>
<evidence type="ECO:0000313" key="1">
    <source>
        <dbReference type="EMBL" id="SCC52135.1"/>
    </source>
</evidence>
<evidence type="ECO:0000313" key="2">
    <source>
        <dbReference type="Proteomes" id="UP000195728"/>
    </source>
</evidence>